<dbReference type="Gene3D" id="3.40.50.1000">
    <property type="entry name" value="HAD superfamily/HAD-like"/>
    <property type="match status" value="1"/>
</dbReference>
<evidence type="ECO:0000256" key="3">
    <source>
        <dbReference type="ARBA" id="ARBA00022448"/>
    </source>
</evidence>
<feature type="transmembrane region" description="Helical" evidence="15">
    <location>
        <begin position="21"/>
        <end position="40"/>
    </location>
</feature>
<dbReference type="InterPro" id="IPR023299">
    <property type="entry name" value="ATPase_P-typ_cyto_dom_N"/>
</dbReference>
<feature type="transmembrane region" description="Helical" evidence="15">
    <location>
        <begin position="271"/>
        <end position="293"/>
    </location>
</feature>
<evidence type="ECO:0000256" key="5">
    <source>
        <dbReference type="ARBA" id="ARBA00022553"/>
    </source>
</evidence>
<feature type="transmembrane region" description="Helical" evidence="15">
    <location>
        <begin position="92"/>
        <end position="114"/>
    </location>
</feature>
<keyword evidence="10" id="KW-0460">Magnesium</keyword>
<evidence type="ECO:0000256" key="12">
    <source>
        <dbReference type="ARBA" id="ARBA00022989"/>
    </source>
</evidence>
<dbReference type="GO" id="GO:0005524">
    <property type="term" value="F:ATP binding"/>
    <property type="evidence" value="ECO:0007669"/>
    <property type="project" value="UniProtKB-UniRule"/>
</dbReference>
<evidence type="ECO:0000313" key="17">
    <source>
        <dbReference type="EMBL" id="NDV60883.1"/>
    </source>
</evidence>
<evidence type="ECO:0000256" key="8">
    <source>
        <dbReference type="ARBA" id="ARBA00022741"/>
    </source>
</evidence>
<protein>
    <submittedName>
        <fullName evidence="17">Cation-translocating P-type ATPase</fullName>
    </submittedName>
</protein>
<feature type="domain" description="P-type ATPase A" evidence="16">
    <location>
        <begin position="165"/>
        <end position="255"/>
    </location>
</feature>
<comment type="caution">
    <text evidence="17">The sequence shown here is derived from an EMBL/GenBank/DDBJ whole genome shotgun (WGS) entry which is preliminary data.</text>
</comment>
<dbReference type="Pfam" id="PF00702">
    <property type="entry name" value="Hydrolase"/>
    <property type="match status" value="1"/>
</dbReference>
<dbReference type="PRINTS" id="PR00119">
    <property type="entry name" value="CATATPASE"/>
</dbReference>
<evidence type="ECO:0000256" key="13">
    <source>
        <dbReference type="ARBA" id="ARBA00023065"/>
    </source>
</evidence>
<dbReference type="InterPro" id="IPR036412">
    <property type="entry name" value="HAD-like_sf"/>
</dbReference>
<evidence type="ECO:0000313" key="18">
    <source>
        <dbReference type="Proteomes" id="UP000478417"/>
    </source>
</evidence>
<feature type="transmembrane region" description="Helical" evidence="15">
    <location>
        <begin position="597"/>
        <end position="617"/>
    </location>
</feature>
<evidence type="ECO:0000256" key="4">
    <source>
        <dbReference type="ARBA" id="ARBA00022475"/>
    </source>
</evidence>
<dbReference type="InterPro" id="IPR023214">
    <property type="entry name" value="HAD_sf"/>
</dbReference>
<dbReference type="Gene3D" id="2.70.150.10">
    <property type="entry name" value="Calcium-transporting ATPase, cytoplasmic transduction domain A"/>
    <property type="match status" value="1"/>
</dbReference>
<dbReference type="InterPro" id="IPR027256">
    <property type="entry name" value="P-typ_ATPase_IB"/>
</dbReference>
<keyword evidence="4 15" id="KW-1003">Cell membrane</keyword>
<keyword evidence="14 15" id="KW-0472">Membrane</keyword>
<evidence type="ECO:0000256" key="6">
    <source>
        <dbReference type="ARBA" id="ARBA00022692"/>
    </source>
</evidence>
<keyword evidence="5" id="KW-0597">Phosphoprotein</keyword>
<feature type="transmembrane region" description="Helical" evidence="15">
    <location>
        <begin position="60"/>
        <end position="80"/>
    </location>
</feature>
<keyword evidence="8 15" id="KW-0547">Nucleotide-binding</keyword>
<keyword evidence="6 15" id="KW-0812">Transmembrane</keyword>
<keyword evidence="9 15" id="KW-0067">ATP-binding</keyword>
<dbReference type="InterPro" id="IPR008250">
    <property type="entry name" value="ATPase_P-typ_transduc_dom_A_sf"/>
</dbReference>
<evidence type="ECO:0000256" key="9">
    <source>
        <dbReference type="ARBA" id="ARBA00022840"/>
    </source>
</evidence>
<feature type="transmembrane region" description="Helical" evidence="15">
    <location>
        <begin position="305"/>
        <end position="331"/>
    </location>
</feature>
<dbReference type="InterPro" id="IPR023298">
    <property type="entry name" value="ATPase_P-typ_TM_dom_sf"/>
</dbReference>
<dbReference type="PANTHER" id="PTHR43520:SF5">
    <property type="entry name" value="CATION-TRANSPORTING P-TYPE ATPASE-RELATED"/>
    <property type="match status" value="1"/>
</dbReference>
<keyword evidence="3" id="KW-0813">Transport</keyword>
<dbReference type="AlphaFoldDB" id="A0A6B2LXC6"/>
<dbReference type="PANTHER" id="PTHR43520">
    <property type="entry name" value="ATP7, ISOFORM B"/>
    <property type="match status" value="1"/>
</dbReference>
<dbReference type="Proteomes" id="UP000478417">
    <property type="component" value="Unassembled WGS sequence"/>
</dbReference>
<organism evidence="17 18">
    <name type="scientific">Oceanipulchritudo coccoides</name>
    <dbReference type="NCBI Taxonomy" id="2706888"/>
    <lineage>
        <taxon>Bacteria</taxon>
        <taxon>Pseudomonadati</taxon>
        <taxon>Verrucomicrobiota</taxon>
        <taxon>Opitutia</taxon>
        <taxon>Puniceicoccales</taxon>
        <taxon>Oceanipulchritudinaceae</taxon>
        <taxon>Oceanipulchritudo</taxon>
    </lineage>
</organism>
<dbReference type="InterPro" id="IPR001757">
    <property type="entry name" value="P_typ_ATPase"/>
</dbReference>
<evidence type="ECO:0000256" key="1">
    <source>
        <dbReference type="ARBA" id="ARBA00004651"/>
    </source>
</evidence>
<evidence type="ECO:0000259" key="16">
    <source>
        <dbReference type="Pfam" id="PF00122"/>
    </source>
</evidence>
<proteinExistence type="inferred from homology"/>
<comment type="similarity">
    <text evidence="2 15">Belongs to the cation transport ATPase (P-type) (TC 3.A.3) family. Type IB subfamily.</text>
</comment>
<dbReference type="SUPFAM" id="SSF81665">
    <property type="entry name" value="Calcium ATPase, transmembrane domain M"/>
    <property type="match status" value="1"/>
</dbReference>
<dbReference type="RefSeq" id="WP_163961306.1">
    <property type="nucleotide sequence ID" value="NZ_JAAGNX010000001.1"/>
</dbReference>
<dbReference type="GO" id="GO:0043682">
    <property type="term" value="F:P-type divalent copper transporter activity"/>
    <property type="evidence" value="ECO:0007669"/>
    <property type="project" value="TreeGrafter"/>
</dbReference>
<dbReference type="EMBL" id="JAAGNX010000001">
    <property type="protein sequence ID" value="NDV60883.1"/>
    <property type="molecule type" value="Genomic_DNA"/>
</dbReference>
<evidence type="ECO:0000256" key="2">
    <source>
        <dbReference type="ARBA" id="ARBA00006024"/>
    </source>
</evidence>
<dbReference type="InterPro" id="IPR059000">
    <property type="entry name" value="ATPase_P-type_domA"/>
</dbReference>
<name>A0A6B2LXC6_9BACT</name>
<dbReference type="GO" id="GO:0005886">
    <property type="term" value="C:plasma membrane"/>
    <property type="evidence" value="ECO:0007669"/>
    <property type="project" value="UniProtKB-SubCell"/>
</dbReference>
<evidence type="ECO:0000256" key="15">
    <source>
        <dbReference type="RuleBase" id="RU362081"/>
    </source>
</evidence>
<keyword evidence="13" id="KW-0406">Ion transport</keyword>
<gene>
    <name evidence="17" type="ORF">G0Q06_00285</name>
</gene>
<keyword evidence="18" id="KW-1185">Reference proteome</keyword>
<keyword evidence="7 15" id="KW-0479">Metal-binding</keyword>
<comment type="subcellular location">
    <subcellularLocation>
        <location evidence="1">Cell membrane</location>
        <topology evidence="1">Multi-pass membrane protein</topology>
    </subcellularLocation>
</comment>
<evidence type="ECO:0000256" key="14">
    <source>
        <dbReference type="ARBA" id="ARBA00023136"/>
    </source>
</evidence>
<dbReference type="Gene3D" id="3.40.1110.10">
    <property type="entry name" value="Calcium-transporting ATPase, cytoplasmic domain N"/>
    <property type="match status" value="1"/>
</dbReference>
<evidence type="ECO:0000256" key="10">
    <source>
        <dbReference type="ARBA" id="ARBA00022842"/>
    </source>
</evidence>
<dbReference type="GO" id="GO:0005507">
    <property type="term" value="F:copper ion binding"/>
    <property type="evidence" value="ECO:0007669"/>
    <property type="project" value="TreeGrafter"/>
</dbReference>
<dbReference type="NCBIfam" id="TIGR01494">
    <property type="entry name" value="ATPase_P-type"/>
    <property type="match status" value="1"/>
</dbReference>
<accession>A0A6B2LXC6</accession>
<keyword evidence="11" id="KW-1278">Translocase</keyword>
<evidence type="ECO:0000256" key="11">
    <source>
        <dbReference type="ARBA" id="ARBA00022967"/>
    </source>
</evidence>
<feature type="transmembrane region" description="Helical" evidence="15">
    <location>
        <begin position="623"/>
        <end position="641"/>
    </location>
</feature>
<evidence type="ECO:0000256" key="7">
    <source>
        <dbReference type="ARBA" id="ARBA00022723"/>
    </source>
</evidence>
<dbReference type="NCBIfam" id="TIGR01525">
    <property type="entry name" value="ATPase-IB_hvy"/>
    <property type="match status" value="1"/>
</dbReference>
<dbReference type="Pfam" id="PF00122">
    <property type="entry name" value="E1-E2_ATPase"/>
    <property type="match status" value="1"/>
</dbReference>
<dbReference type="SUPFAM" id="SSF56784">
    <property type="entry name" value="HAD-like"/>
    <property type="match status" value="1"/>
</dbReference>
<reference evidence="17 18" key="1">
    <citation type="submission" date="2020-02" db="EMBL/GenBank/DDBJ databases">
        <title>Albibacoteraceae fam. nov., the first described family within the subdivision 4 Verrucomicrobia.</title>
        <authorList>
            <person name="Xi F."/>
        </authorList>
    </citation>
    <scope>NUCLEOTIDE SEQUENCE [LARGE SCALE GENOMIC DNA]</scope>
    <source>
        <strain evidence="17 18">CK1056</strain>
    </source>
</reference>
<feature type="transmembrane region" description="Helical" evidence="15">
    <location>
        <begin position="120"/>
        <end position="135"/>
    </location>
</feature>
<sequence>MNKGKERCLPCEAPGISGFGFRIGISLALSGQAMVFGLGYNNALASGEAPSPESTLYWVLHGSLILSSIVVIGLLGGPLLKESVKALRDLRFSVEALFVLSTVGALGGSLISTITGEGSVYYEVVSLVLCVYAIGKQVGAVQKGQLGAAVSSFRNAFDVATIQMPDGQRERLPVSRLNNSHVVLVSPGDPIPIDAVISEGSGYIRETSLTGEPAPVSKKAGDEVLAGTWSVDGNLKLVPKLGQPRTIDQILELLEAAPAAPSKLQKTADRLMQVFVPVVSLTSLATFLGWFFVSCEPWWDALFNSMAVLLVACPCALGLAMPAGIWAGLFYMSQRGVVGRHGHLLDTLAECQTVIFDKTGTLSHFDLKADTSQLGHGDMERFRVIDEVASLGAASHHPVSQALAELSEMRLAVSAVQVYPGAGIGGNVGGDSLVIGELGLLEEKGIRLPDELPSGHGKPVHVARSGVYAGALFLNEVLREEAGATLQALRELGCRCMILSGDPGSEHAAIGDVPVEGGLSPEAKAERVLMATEEGGEVLFVGDGVNDVLAMQASHSALAIDLGAALATEFADGLLVEGQISALPGAIRHARKLKAALQGNLLFALCYNLIGMGLAAGGVLHPVVAALLMVGSSAVVSFRALSVASRVS</sequence>
<dbReference type="GO" id="GO:0055070">
    <property type="term" value="P:copper ion homeostasis"/>
    <property type="evidence" value="ECO:0007669"/>
    <property type="project" value="TreeGrafter"/>
</dbReference>
<dbReference type="SUPFAM" id="SSF81653">
    <property type="entry name" value="Calcium ATPase, transduction domain A"/>
    <property type="match status" value="1"/>
</dbReference>
<dbReference type="GO" id="GO:0016887">
    <property type="term" value="F:ATP hydrolysis activity"/>
    <property type="evidence" value="ECO:0007669"/>
    <property type="project" value="InterPro"/>
</dbReference>
<keyword evidence="12 15" id="KW-1133">Transmembrane helix</keyword>